<dbReference type="GO" id="GO:0003700">
    <property type="term" value="F:DNA-binding transcription factor activity"/>
    <property type="evidence" value="ECO:0007669"/>
    <property type="project" value="TreeGrafter"/>
</dbReference>
<gene>
    <name evidence="6" type="ORF">CI114_02915</name>
</gene>
<dbReference type="Gene3D" id="1.10.10.10">
    <property type="entry name" value="Winged helix-like DNA-binding domain superfamily/Winged helix DNA-binding domain"/>
    <property type="match status" value="1"/>
</dbReference>
<dbReference type="InterPro" id="IPR036388">
    <property type="entry name" value="WH-like_DNA-bd_sf"/>
</dbReference>
<keyword evidence="2" id="KW-0238">DNA-binding</keyword>
<sequence length="259" mass="28804">MNYHNPTLRVLNILEALASNSNGLTLTEISEAINSPKSTIFPIVQTMVDKKFIFFNKNSYTYTIGINTFCIGTSYTNNMNALTFIKSEMEYIVKKTDEICQLGILEGGDVLYIAKVDSNNPIRILSSVGKKIPAYCTALGKSLISNLNLNEIKLLYPNGLKAFTKNTITDFNTLYNELIEVKNTSIATEHGEINPDLNCVSVPLKNGDLIVASISITFPTFRLNEEKLCIIKGALIDAKSKIELFFKENNINDSQLILV</sequence>
<dbReference type="InterPro" id="IPR005471">
    <property type="entry name" value="Tscrpt_reg_IclR_N"/>
</dbReference>
<evidence type="ECO:0000256" key="2">
    <source>
        <dbReference type="ARBA" id="ARBA00023125"/>
    </source>
</evidence>
<dbReference type="InterPro" id="IPR029016">
    <property type="entry name" value="GAF-like_dom_sf"/>
</dbReference>
<feature type="domain" description="IclR-ED" evidence="5">
    <location>
        <begin position="67"/>
        <end position="248"/>
    </location>
</feature>
<dbReference type="PANTHER" id="PTHR30136">
    <property type="entry name" value="HELIX-TURN-HELIX TRANSCRIPTIONAL REGULATOR, ICLR FAMILY"/>
    <property type="match status" value="1"/>
</dbReference>
<dbReference type="InterPro" id="IPR050707">
    <property type="entry name" value="HTH_MetabolicPath_Reg"/>
</dbReference>
<dbReference type="Proteomes" id="UP000230719">
    <property type="component" value="Unassembled WGS sequence"/>
</dbReference>
<comment type="caution">
    <text evidence="6">The sequence shown here is derived from an EMBL/GenBank/DDBJ whole genome shotgun (WGS) entry which is preliminary data.</text>
</comment>
<dbReference type="RefSeq" id="WP_158409905.1">
    <property type="nucleotide sequence ID" value="NZ_CP056006.1"/>
</dbReference>
<dbReference type="PROSITE" id="PS51078">
    <property type="entry name" value="ICLR_ED"/>
    <property type="match status" value="1"/>
</dbReference>
<keyword evidence="1" id="KW-0805">Transcription regulation</keyword>
<reference evidence="6 7" key="1">
    <citation type="submission" date="2017-08" db="EMBL/GenBank/DDBJ databases">
        <title>Analysis of Fusobacterium persistence and antibiotic response in human colorectal.</title>
        <authorList>
            <person name="Bullman S."/>
        </authorList>
    </citation>
    <scope>NUCLEOTIDE SEQUENCE [LARGE SCALE GENOMIC DNA]</scope>
    <source>
        <strain evidence="6 7">P2_CP</strain>
    </source>
</reference>
<evidence type="ECO:0000256" key="3">
    <source>
        <dbReference type="ARBA" id="ARBA00023163"/>
    </source>
</evidence>
<dbReference type="EMBL" id="NPND01000006">
    <property type="protein sequence ID" value="PIM92912.1"/>
    <property type="molecule type" value="Genomic_DNA"/>
</dbReference>
<dbReference type="SUPFAM" id="SSF46785">
    <property type="entry name" value="Winged helix' DNA-binding domain"/>
    <property type="match status" value="1"/>
</dbReference>
<protein>
    <submittedName>
        <fullName evidence="6">IclR family transcriptional regulator</fullName>
    </submittedName>
</protein>
<evidence type="ECO:0000259" key="5">
    <source>
        <dbReference type="PROSITE" id="PS51078"/>
    </source>
</evidence>
<evidence type="ECO:0000313" key="7">
    <source>
        <dbReference type="Proteomes" id="UP000230719"/>
    </source>
</evidence>
<dbReference type="Pfam" id="PF09339">
    <property type="entry name" value="HTH_IclR"/>
    <property type="match status" value="1"/>
</dbReference>
<keyword evidence="3" id="KW-0804">Transcription</keyword>
<dbReference type="InterPro" id="IPR036390">
    <property type="entry name" value="WH_DNA-bd_sf"/>
</dbReference>
<dbReference type="PROSITE" id="PS51077">
    <property type="entry name" value="HTH_ICLR"/>
    <property type="match status" value="1"/>
</dbReference>
<dbReference type="SMART" id="SM00346">
    <property type="entry name" value="HTH_ICLR"/>
    <property type="match status" value="1"/>
</dbReference>
<dbReference type="Gene3D" id="3.30.450.40">
    <property type="match status" value="1"/>
</dbReference>
<dbReference type="InterPro" id="IPR014757">
    <property type="entry name" value="Tscrpt_reg_IclR_C"/>
</dbReference>
<proteinExistence type="predicted"/>
<evidence type="ECO:0000313" key="6">
    <source>
        <dbReference type="EMBL" id="PIM92912.1"/>
    </source>
</evidence>
<evidence type="ECO:0000259" key="4">
    <source>
        <dbReference type="PROSITE" id="PS51077"/>
    </source>
</evidence>
<organism evidence="6 7">
    <name type="scientific">Fusobacterium animalis</name>
    <dbReference type="NCBI Taxonomy" id="76859"/>
    <lineage>
        <taxon>Bacteria</taxon>
        <taxon>Fusobacteriati</taxon>
        <taxon>Fusobacteriota</taxon>
        <taxon>Fusobacteriia</taxon>
        <taxon>Fusobacteriales</taxon>
        <taxon>Fusobacteriaceae</taxon>
        <taxon>Fusobacterium</taxon>
    </lineage>
</organism>
<dbReference type="Pfam" id="PF01614">
    <property type="entry name" value="IclR_C"/>
    <property type="match status" value="1"/>
</dbReference>
<feature type="domain" description="HTH iclR-type" evidence="4">
    <location>
        <begin position="4"/>
        <end position="66"/>
    </location>
</feature>
<name>A0A2G9FII1_9FUSO</name>
<dbReference type="GO" id="GO:0045892">
    <property type="term" value="P:negative regulation of DNA-templated transcription"/>
    <property type="evidence" value="ECO:0007669"/>
    <property type="project" value="TreeGrafter"/>
</dbReference>
<dbReference type="SUPFAM" id="SSF55781">
    <property type="entry name" value="GAF domain-like"/>
    <property type="match status" value="1"/>
</dbReference>
<accession>A0A2G9FII1</accession>
<evidence type="ECO:0000256" key="1">
    <source>
        <dbReference type="ARBA" id="ARBA00023015"/>
    </source>
</evidence>
<dbReference type="AlphaFoldDB" id="A0A2G9FII1"/>
<dbReference type="GO" id="GO:0003677">
    <property type="term" value="F:DNA binding"/>
    <property type="evidence" value="ECO:0007669"/>
    <property type="project" value="UniProtKB-KW"/>
</dbReference>
<dbReference type="PANTHER" id="PTHR30136:SF24">
    <property type="entry name" value="HTH-TYPE TRANSCRIPTIONAL REPRESSOR ALLR"/>
    <property type="match status" value="1"/>
</dbReference>